<dbReference type="GO" id="GO:1990904">
    <property type="term" value="C:ribonucleoprotein complex"/>
    <property type="evidence" value="ECO:0007669"/>
    <property type="project" value="UniProtKB-KW"/>
</dbReference>
<sequence>MAGRRRSIMSILIIPRPTEKAYTQITDKNTYIFDVPLTANKQQIAAAVEAQFEVKVAGIKTLVQQGKAVRFSRGKNRYPGTTKRKDTKKAYVKLAEGSSIQVFDQPAESEEKK</sequence>
<comment type="function">
    <text evidence="6">One of the early assembly proteins it binds 23S rRNA. One of the proteins that surrounds the polypeptide exit tunnel on the outside of the ribosome. Forms the main docking site for trigger factor binding to the ribosome.</text>
</comment>
<dbReference type="InterPro" id="IPR012678">
    <property type="entry name" value="Ribosomal_uL23/eL15/eS24_sf"/>
</dbReference>
<dbReference type="SUPFAM" id="SSF54189">
    <property type="entry name" value="Ribosomal proteins S24e, L23 and L15e"/>
    <property type="match status" value="1"/>
</dbReference>
<dbReference type="GO" id="GO:0003735">
    <property type="term" value="F:structural constituent of ribosome"/>
    <property type="evidence" value="ECO:0007669"/>
    <property type="project" value="InterPro"/>
</dbReference>
<proteinExistence type="inferred from homology"/>
<name>A0A857MTV2_9BACT</name>
<dbReference type="KEGG" id="mama:GII36_03155"/>
<dbReference type="PANTHER" id="PTHR11620">
    <property type="entry name" value="60S RIBOSOMAL PROTEIN L23A"/>
    <property type="match status" value="1"/>
</dbReference>
<evidence type="ECO:0000313" key="9">
    <source>
        <dbReference type="Proteomes" id="UP001059824"/>
    </source>
</evidence>
<dbReference type="InterPro" id="IPR001014">
    <property type="entry name" value="Ribosomal_uL23_CS"/>
</dbReference>
<comment type="subunit">
    <text evidence="6">Part of the 50S ribosomal subunit. Contacts protein L29, and trigger factor when it is bound to the ribosome.</text>
</comment>
<comment type="similarity">
    <text evidence="1 6 7">Belongs to the universal ribosomal protein uL23 family.</text>
</comment>
<reference evidence="8" key="1">
    <citation type="journal article" date="2021" name="Nat. Microbiol.">
        <title>Cocultivation of an ultrasmall environmental parasitic bacterium with lytic ability against bacteria associated with wastewater foams.</title>
        <authorList>
            <person name="Batinovic S."/>
            <person name="Rose J.J.A."/>
            <person name="Ratcliffe J."/>
            <person name="Seviour R.J."/>
            <person name="Petrovski S."/>
        </authorList>
    </citation>
    <scope>NUCLEOTIDE SEQUENCE</scope>
    <source>
        <strain evidence="8">JR1</strain>
    </source>
</reference>
<dbReference type="GO" id="GO:0019843">
    <property type="term" value="F:rRNA binding"/>
    <property type="evidence" value="ECO:0007669"/>
    <property type="project" value="UniProtKB-UniRule"/>
</dbReference>
<dbReference type="Pfam" id="PF00276">
    <property type="entry name" value="Ribosomal_L23"/>
    <property type="match status" value="1"/>
</dbReference>
<dbReference type="PROSITE" id="PS00050">
    <property type="entry name" value="RIBOSOMAL_L23"/>
    <property type="match status" value="1"/>
</dbReference>
<evidence type="ECO:0000256" key="4">
    <source>
        <dbReference type="ARBA" id="ARBA00022980"/>
    </source>
</evidence>
<evidence type="ECO:0000256" key="1">
    <source>
        <dbReference type="ARBA" id="ARBA00006700"/>
    </source>
</evidence>
<dbReference type="Proteomes" id="UP001059824">
    <property type="component" value="Chromosome"/>
</dbReference>
<keyword evidence="9" id="KW-1185">Reference proteome</keyword>
<dbReference type="InterPro" id="IPR013025">
    <property type="entry name" value="Ribosomal_uL23-like"/>
</dbReference>
<dbReference type="HAMAP" id="MF_01369_B">
    <property type="entry name" value="Ribosomal_uL23_B"/>
    <property type="match status" value="1"/>
</dbReference>
<evidence type="ECO:0000256" key="3">
    <source>
        <dbReference type="ARBA" id="ARBA00022884"/>
    </source>
</evidence>
<gene>
    <name evidence="6 8" type="primary">rplW</name>
    <name evidence="8" type="ORF">GII36_03155</name>
</gene>
<protein>
    <recommendedName>
        <fullName evidence="6">Large ribosomal subunit protein uL23</fullName>
    </recommendedName>
</protein>
<evidence type="ECO:0000256" key="7">
    <source>
        <dbReference type="RuleBase" id="RU003934"/>
    </source>
</evidence>
<keyword evidence="5 6" id="KW-0687">Ribonucleoprotein</keyword>
<keyword evidence="2 6" id="KW-0699">rRNA-binding</keyword>
<dbReference type="InterPro" id="IPR012677">
    <property type="entry name" value="Nucleotide-bd_a/b_plait_sf"/>
</dbReference>
<organism evidence="8 9">
    <name type="scientific">Candidatus Mycosynbacter amalyticus</name>
    <dbReference type="NCBI Taxonomy" id="2665156"/>
    <lineage>
        <taxon>Bacteria</taxon>
        <taxon>Candidatus Saccharimonadota</taxon>
        <taxon>Candidatus Saccharimonadota incertae sedis</taxon>
        <taxon>Candidatus Mycosynbacter</taxon>
    </lineage>
</organism>
<evidence type="ECO:0000256" key="2">
    <source>
        <dbReference type="ARBA" id="ARBA00022730"/>
    </source>
</evidence>
<keyword evidence="4 6" id="KW-0689">Ribosomal protein</keyword>
<dbReference type="Gene3D" id="3.30.70.330">
    <property type="match status" value="1"/>
</dbReference>
<evidence type="ECO:0000256" key="5">
    <source>
        <dbReference type="ARBA" id="ARBA00023274"/>
    </source>
</evidence>
<dbReference type="EMBL" id="CP045921">
    <property type="protein sequence ID" value="QHN42837.1"/>
    <property type="molecule type" value="Genomic_DNA"/>
</dbReference>
<dbReference type="GO" id="GO:0006412">
    <property type="term" value="P:translation"/>
    <property type="evidence" value="ECO:0007669"/>
    <property type="project" value="UniProtKB-UniRule"/>
</dbReference>
<keyword evidence="3 6" id="KW-0694">RNA-binding</keyword>
<dbReference type="GO" id="GO:0005840">
    <property type="term" value="C:ribosome"/>
    <property type="evidence" value="ECO:0007669"/>
    <property type="project" value="UniProtKB-KW"/>
</dbReference>
<accession>A0A857MTV2</accession>
<evidence type="ECO:0000313" key="8">
    <source>
        <dbReference type="EMBL" id="QHN42837.1"/>
    </source>
</evidence>
<evidence type="ECO:0000256" key="6">
    <source>
        <dbReference type="HAMAP-Rule" id="MF_01369"/>
    </source>
</evidence>
<dbReference type="AlphaFoldDB" id="A0A857MTV2"/>